<dbReference type="RefSeq" id="WP_014437254.1">
    <property type="nucleotide sequence ID" value="NC_017080.1"/>
</dbReference>
<dbReference type="NCBIfam" id="TIGR00236">
    <property type="entry name" value="wecB"/>
    <property type="match status" value="1"/>
</dbReference>
<dbReference type="eggNOG" id="COG0381">
    <property type="taxonomic scope" value="Bacteria"/>
</dbReference>
<dbReference type="OrthoDB" id="9803238at2"/>
<dbReference type="InterPro" id="IPR003331">
    <property type="entry name" value="UDP_GlcNAc_Epimerase_2_dom"/>
</dbReference>
<dbReference type="STRING" id="1142394.PSMK_18770"/>
<organism evidence="6 7">
    <name type="scientific">Phycisphaera mikurensis (strain NBRC 102666 / KCTC 22515 / FYK2301M01)</name>
    <dbReference type="NCBI Taxonomy" id="1142394"/>
    <lineage>
        <taxon>Bacteria</taxon>
        <taxon>Pseudomonadati</taxon>
        <taxon>Planctomycetota</taxon>
        <taxon>Phycisphaerae</taxon>
        <taxon>Phycisphaerales</taxon>
        <taxon>Phycisphaeraceae</taxon>
        <taxon>Phycisphaera</taxon>
    </lineage>
</organism>
<dbReference type="AlphaFoldDB" id="I0IFJ8"/>
<dbReference type="PANTHER" id="PTHR43174">
    <property type="entry name" value="UDP-N-ACETYLGLUCOSAMINE 2-EPIMERASE"/>
    <property type="match status" value="1"/>
</dbReference>
<dbReference type="HOGENOM" id="CLU_041674_1_0_0"/>
<dbReference type="GO" id="GO:0008761">
    <property type="term" value="F:UDP-N-acetylglucosamine 2-epimerase activity"/>
    <property type="evidence" value="ECO:0007669"/>
    <property type="project" value="UniProtKB-EC"/>
</dbReference>
<evidence type="ECO:0000256" key="4">
    <source>
        <dbReference type="RuleBase" id="RU003513"/>
    </source>
</evidence>
<evidence type="ECO:0000256" key="2">
    <source>
        <dbReference type="ARBA" id="ARBA00038209"/>
    </source>
</evidence>
<dbReference type="SUPFAM" id="SSF53756">
    <property type="entry name" value="UDP-Glycosyltransferase/glycogen phosphorylase"/>
    <property type="match status" value="1"/>
</dbReference>
<evidence type="ECO:0000259" key="5">
    <source>
        <dbReference type="Pfam" id="PF02350"/>
    </source>
</evidence>
<evidence type="ECO:0000256" key="1">
    <source>
        <dbReference type="ARBA" id="ARBA00023235"/>
    </source>
</evidence>
<dbReference type="InterPro" id="IPR029767">
    <property type="entry name" value="WecB-like"/>
</dbReference>
<keyword evidence="7" id="KW-1185">Reference proteome</keyword>
<evidence type="ECO:0000313" key="6">
    <source>
        <dbReference type="EMBL" id="BAM04036.1"/>
    </source>
</evidence>
<feature type="domain" description="UDP-N-acetylglucosamine 2-epimerase" evidence="5">
    <location>
        <begin position="26"/>
        <end position="376"/>
    </location>
</feature>
<dbReference type="Gene3D" id="3.40.50.2000">
    <property type="entry name" value="Glycogen Phosphorylase B"/>
    <property type="match status" value="2"/>
</dbReference>
<dbReference type="Pfam" id="PF02350">
    <property type="entry name" value="Epimerase_2"/>
    <property type="match status" value="1"/>
</dbReference>
<dbReference type="PATRIC" id="fig|1142394.8.peg.1934"/>
<evidence type="ECO:0000313" key="7">
    <source>
        <dbReference type="Proteomes" id="UP000007881"/>
    </source>
</evidence>
<name>I0IFJ8_PHYMF</name>
<dbReference type="Proteomes" id="UP000007881">
    <property type="component" value="Chromosome"/>
</dbReference>
<sequence length="383" mass="40591">MSEPHRVACIIGTRPEAIKMAPVIRAVNARAGLRARVVSTGQHREMLQQVVELFGIEVDAELDVMRPGQALAGLTARLLGGIDAEFAAHPPAFALVQGDTTTVLAASLAAFYRRIPTGHVEAGLRSGDLAQPFPEEGNRLLATRLATLHFPPTAVSEANLRREGVPAGRITVTGNTVIDALHAEVSRQETPGVTEGLDAALATFLPPAALRRPYVLITGHRRESFGGGFEGICDAVARLAADHPEVSFVYPVHLNPAVQEPVNRLLAGRPNVFLLPPQPYAPFVRLMRGARLLLTDSGGVQEEAPGLGKPVLVMRETTERPEGVDAGTVKLVGTDARRIHAEVSELLTDGASFASMSNAINPYGDGHAAGRIADAVAAYLRSG</sequence>
<dbReference type="EMBL" id="AP012338">
    <property type="protein sequence ID" value="BAM04036.1"/>
    <property type="molecule type" value="Genomic_DNA"/>
</dbReference>
<reference evidence="6 7" key="1">
    <citation type="submission" date="2012-02" db="EMBL/GenBank/DDBJ databases">
        <title>Complete genome sequence of Phycisphaera mikurensis NBRC 102666.</title>
        <authorList>
            <person name="Ankai A."/>
            <person name="Hosoyama A."/>
            <person name="Terui Y."/>
            <person name="Sekine M."/>
            <person name="Fukai R."/>
            <person name="Kato Y."/>
            <person name="Nakamura S."/>
            <person name="Yamada-Narita S."/>
            <person name="Kawakoshi A."/>
            <person name="Fukunaga Y."/>
            <person name="Yamazaki S."/>
            <person name="Fujita N."/>
        </authorList>
    </citation>
    <scope>NUCLEOTIDE SEQUENCE [LARGE SCALE GENOMIC DNA]</scope>
    <source>
        <strain evidence="7">NBRC 102666 / KCTC 22515 / FYK2301M01</strain>
    </source>
</reference>
<accession>I0IFJ8</accession>
<evidence type="ECO:0000256" key="3">
    <source>
        <dbReference type="ARBA" id="ARBA00038858"/>
    </source>
</evidence>
<dbReference type="PANTHER" id="PTHR43174:SF2">
    <property type="entry name" value="UDP-N-ACETYLGLUCOSAMINE 2-EPIMERASE"/>
    <property type="match status" value="1"/>
</dbReference>
<comment type="similarity">
    <text evidence="2 4">Belongs to the UDP-N-acetylglucosamine 2-epimerase family.</text>
</comment>
<dbReference type="CDD" id="cd03786">
    <property type="entry name" value="GTB_UDP-GlcNAc_2-Epimerase"/>
    <property type="match status" value="1"/>
</dbReference>
<dbReference type="KEGG" id="phm:PSMK_18770"/>
<keyword evidence="1 4" id="KW-0413">Isomerase</keyword>
<dbReference type="EC" id="5.1.3.14" evidence="3"/>
<proteinExistence type="inferred from homology"/>
<gene>
    <name evidence="6" type="primary">wecB</name>
    <name evidence="6" type="ordered locus">PSMK_18770</name>
</gene>
<protein>
    <recommendedName>
        <fullName evidence="3">UDP-N-acetylglucosamine 2-epimerase (non-hydrolyzing)</fullName>
        <ecNumber evidence="3">5.1.3.14</ecNumber>
    </recommendedName>
</protein>